<evidence type="ECO:0000259" key="1">
    <source>
        <dbReference type="Pfam" id="PF00149"/>
    </source>
</evidence>
<sequence>MILYQIIIITIISIRSVIGSYIHRNLTWNDVNFLHTTDTHGWYSGHINQAIYHGNWGDFISFTSHLREIADSKGQDLIIIDSGDRHDGNGFSDITKPNGIKSIPIFNKGDYDLLTIGNHELYEWENSKMEYESVVKEFGEKYVCSNVEINVKDLGWIGFGKKYRYFETKNQKVRVLSFGFLFDFKRFNKGTRVTPMIEVIQEKWFNDVLKEYDQEKVDMIVILGHTPISHNWKEFYRVHAYLRKFYPNTIIQYFGGHSHIRDFSVFDDLSTGLQSGRYCETIGWSSVNMTKVKLPVKERFSRSYIDFNLDSFKYHTNRDKNFDTPKGIEVSEKIKKIRQELRLDDLIGYVNQNYYVDYVPIHHPHSIFNLLTTKVLKTLPGGDQENRVIIINTGSIRYDLYKGPYTVDSKYIVSPFENLWVNLTIPKRVATKIADKLNEADYISVSRLKPPHQYDISSGFQLKNADQYYFSGDKLPKGYVTHDDFGIDGDDTLHKPVVNFPVPNVVQSVEIKNGDSYDENTPVNVVFYTFITPNILWALNELNYTLSDDQISPTFYSEIYLGTLLNNYVSSNKNI</sequence>
<dbReference type="Gene3D" id="3.60.21.10">
    <property type="match status" value="1"/>
</dbReference>
<proteinExistence type="predicted"/>
<dbReference type="OrthoDB" id="7722975at2759"/>
<reference evidence="3 4" key="1">
    <citation type="journal article" date="2009" name="Nature">
        <title>Evolution of pathogenicity and sexual reproduction in eight Candida genomes.</title>
        <authorList>
            <person name="Butler G."/>
            <person name="Rasmussen M.D."/>
            <person name="Lin M.F."/>
            <person name="Santos M.A."/>
            <person name="Sakthikumar S."/>
            <person name="Munro C.A."/>
            <person name="Rheinbay E."/>
            <person name="Grabherr M."/>
            <person name="Forche A."/>
            <person name="Reedy J.L."/>
            <person name="Agrafioti I."/>
            <person name="Arnaud M.B."/>
            <person name="Bates S."/>
            <person name="Brown A.J."/>
            <person name="Brunke S."/>
            <person name="Costanzo M.C."/>
            <person name="Fitzpatrick D.A."/>
            <person name="de Groot P.W."/>
            <person name="Harris D."/>
            <person name="Hoyer L.L."/>
            <person name="Hube B."/>
            <person name="Klis F.M."/>
            <person name="Kodira C."/>
            <person name="Lennard N."/>
            <person name="Logue M.E."/>
            <person name="Martin R."/>
            <person name="Neiman A.M."/>
            <person name="Nikolaou E."/>
            <person name="Quail M.A."/>
            <person name="Quinn J."/>
            <person name="Santos M.C."/>
            <person name="Schmitzberger F.F."/>
            <person name="Sherlock G."/>
            <person name="Shah P."/>
            <person name="Silverstein K.A."/>
            <person name="Skrzypek M.S."/>
            <person name="Soll D."/>
            <person name="Staggs R."/>
            <person name="Stansfield I."/>
            <person name="Stumpf M.P."/>
            <person name="Sudbery P.E."/>
            <person name="Srikantha T."/>
            <person name="Zeng Q."/>
            <person name="Berman J."/>
            <person name="Berriman M."/>
            <person name="Heitman J."/>
            <person name="Gow N.A."/>
            <person name="Lorenz M.C."/>
            <person name="Birren B.W."/>
            <person name="Kellis M."/>
            <person name="Cuomo C.A."/>
        </authorList>
    </citation>
    <scope>NUCLEOTIDE SEQUENCE [LARGE SCALE GENOMIC DNA]</scope>
    <source>
        <strain evidence="4">ATCC MYA-3404 / T1</strain>
    </source>
</reference>
<evidence type="ECO:0000313" key="3">
    <source>
        <dbReference type="EMBL" id="EER35191.1"/>
    </source>
</evidence>
<dbReference type="GO" id="GO:0005829">
    <property type="term" value="C:cytosol"/>
    <property type="evidence" value="ECO:0007669"/>
    <property type="project" value="EnsemblFungi"/>
</dbReference>
<evidence type="ECO:0000313" key="4">
    <source>
        <dbReference type="Proteomes" id="UP000002037"/>
    </source>
</evidence>
<dbReference type="RefSeq" id="XP_002547746.1">
    <property type="nucleotide sequence ID" value="XM_002547700.1"/>
</dbReference>
<dbReference type="SUPFAM" id="SSF56300">
    <property type="entry name" value="Metallo-dependent phosphatases"/>
    <property type="match status" value="1"/>
</dbReference>
<protein>
    <submittedName>
        <fullName evidence="3">Uncharacterized protein</fullName>
    </submittedName>
</protein>
<name>C5M575_CANTT</name>
<dbReference type="GO" id="GO:0005576">
    <property type="term" value="C:extracellular region"/>
    <property type="evidence" value="ECO:0007669"/>
    <property type="project" value="EnsemblFungi"/>
</dbReference>
<dbReference type="PANTHER" id="PTHR11575">
    <property type="entry name" value="5'-NUCLEOTIDASE-RELATED"/>
    <property type="match status" value="1"/>
</dbReference>
<dbReference type="PANTHER" id="PTHR11575:SF22">
    <property type="entry name" value="ADL392WP"/>
    <property type="match status" value="1"/>
</dbReference>
<feature type="domain" description="Putative 5'-nucleotidase C-terminal" evidence="2">
    <location>
        <begin position="353"/>
        <end position="536"/>
    </location>
</feature>
<dbReference type="CDD" id="cd07407">
    <property type="entry name" value="MPP_YHR202W_N"/>
    <property type="match status" value="1"/>
</dbReference>
<dbReference type="InterPro" id="IPR006179">
    <property type="entry name" value="5_nucleotidase/apyrase"/>
</dbReference>
<dbReference type="VEuPathDB" id="FungiDB:CTRG_02053"/>
<dbReference type="Pfam" id="PF21953">
    <property type="entry name" value="NadN_nucleosid_C"/>
    <property type="match status" value="1"/>
</dbReference>
<dbReference type="Proteomes" id="UP000002037">
    <property type="component" value="Unassembled WGS sequence"/>
</dbReference>
<dbReference type="InterPro" id="IPR029052">
    <property type="entry name" value="Metallo-depent_PP-like"/>
</dbReference>
<dbReference type="InterPro" id="IPR036907">
    <property type="entry name" value="5'-Nucleotdase_C_sf"/>
</dbReference>
<dbReference type="GO" id="GO:0019677">
    <property type="term" value="P:NAD+ catabolic process"/>
    <property type="evidence" value="ECO:0007669"/>
    <property type="project" value="EnsemblFungi"/>
</dbReference>
<dbReference type="Gene3D" id="3.90.780.10">
    <property type="entry name" value="5'-Nucleotidase, C-terminal domain"/>
    <property type="match status" value="2"/>
</dbReference>
<dbReference type="PIRSF" id="PIRSF017316">
    <property type="entry name" value="Pesterase_C1039"/>
    <property type="match status" value="1"/>
</dbReference>
<dbReference type="InterPro" id="IPR053828">
    <property type="entry name" value="Nucleosidase_C"/>
</dbReference>
<dbReference type="SUPFAM" id="SSF55816">
    <property type="entry name" value="5'-nucleotidase (syn. UDP-sugar hydrolase), C-terminal domain"/>
    <property type="match status" value="1"/>
</dbReference>
<dbReference type="HOGENOM" id="CLU_019028_0_0_1"/>
<dbReference type="InterPro" id="IPR004843">
    <property type="entry name" value="Calcineurin-like_PHP"/>
</dbReference>
<gene>
    <name evidence="3" type="ORF">CTRG_02053</name>
</gene>
<evidence type="ECO:0000259" key="2">
    <source>
        <dbReference type="Pfam" id="PF21953"/>
    </source>
</evidence>
<dbReference type="InterPro" id="IPR014485">
    <property type="entry name" value="Pesterase_C1039"/>
</dbReference>
<keyword evidence="4" id="KW-1185">Reference proteome</keyword>
<feature type="domain" description="Calcineurin-like phosphoesterase" evidence="1">
    <location>
        <begin position="32"/>
        <end position="260"/>
    </location>
</feature>
<dbReference type="GO" id="GO:0016787">
    <property type="term" value="F:hydrolase activity"/>
    <property type="evidence" value="ECO:0007669"/>
    <property type="project" value="InterPro"/>
</dbReference>
<dbReference type="GeneID" id="8297150"/>
<dbReference type="STRING" id="294747.C5M575"/>
<dbReference type="InterPro" id="IPR041823">
    <property type="entry name" value="YHR202W_N"/>
</dbReference>
<dbReference type="AlphaFoldDB" id="C5M575"/>
<dbReference type="KEGG" id="ctp:CTRG_02053"/>
<dbReference type="eggNOG" id="KOG4419">
    <property type="taxonomic scope" value="Eukaryota"/>
</dbReference>
<dbReference type="FunFam" id="3.60.21.10:FF:000043">
    <property type="entry name" value="Ser/Thr protein phosphatase family"/>
    <property type="match status" value="1"/>
</dbReference>
<dbReference type="Pfam" id="PF00149">
    <property type="entry name" value="Metallophos"/>
    <property type="match status" value="1"/>
</dbReference>
<accession>C5M575</accession>
<organism evidence="3 4">
    <name type="scientific">Candida tropicalis (strain ATCC MYA-3404 / T1)</name>
    <name type="common">Yeast</name>
    <dbReference type="NCBI Taxonomy" id="294747"/>
    <lineage>
        <taxon>Eukaryota</taxon>
        <taxon>Fungi</taxon>
        <taxon>Dikarya</taxon>
        <taxon>Ascomycota</taxon>
        <taxon>Saccharomycotina</taxon>
        <taxon>Pichiomycetes</taxon>
        <taxon>Debaryomycetaceae</taxon>
        <taxon>Candida/Lodderomyces clade</taxon>
        <taxon>Candida</taxon>
    </lineage>
</organism>
<dbReference type="EMBL" id="GG692396">
    <property type="protein sequence ID" value="EER35191.1"/>
    <property type="molecule type" value="Genomic_DNA"/>
</dbReference>